<keyword evidence="3" id="KW-1185">Reference proteome</keyword>
<evidence type="ECO:0000256" key="1">
    <source>
        <dbReference type="SAM" id="SignalP"/>
    </source>
</evidence>
<protein>
    <submittedName>
        <fullName evidence="2 4">Uncharacterized protein</fullName>
    </submittedName>
</protein>
<accession>A0A183V451</accession>
<organism evidence="3 4">
    <name type="scientific">Toxocara canis</name>
    <name type="common">Canine roundworm</name>
    <dbReference type="NCBI Taxonomy" id="6265"/>
    <lineage>
        <taxon>Eukaryota</taxon>
        <taxon>Metazoa</taxon>
        <taxon>Ecdysozoa</taxon>
        <taxon>Nematoda</taxon>
        <taxon>Chromadorea</taxon>
        <taxon>Rhabditida</taxon>
        <taxon>Spirurina</taxon>
        <taxon>Ascaridomorpha</taxon>
        <taxon>Ascaridoidea</taxon>
        <taxon>Toxocaridae</taxon>
        <taxon>Toxocara</taxon>
    </lineage>
</organism>
<evidence type="ECO:0000313" key="3">
    <source>
        <dbReference type="Proteomes" id="UP000050794"/>
    </source>
</evidence>
<sequence length="242" mass="27891">MVCFIGITFLILLFVQFSIQSLDERFDEDWMQSPVIKSYERHLNKISLRLNGRPAVVRGRVKRYRCIEEYIPSVDDLQESAFDPTFIQNEDASALRRHMLKGKVSRKSITRETVGLQEKRYSNSFDRQASRAITATNNVYMGDSLERKMENPSRGFFTDVLNEETVKDIRKWDVPKAKPIESRHAVPHAQSTYAYAPSASIHQSVPSRQSHHNSIRDDATLSGITETTPPQNIFLKLKWPFA</sequence>
<feature type="chain" id="PRO_5044553609" evidence="1">
    <location>
        <begin position="22"/>
        <end position="242"/>
    </location>
</feature>
<keyword evidence="1" id="KW-0732">Signal</keyword>
<reference evidence="4" key="1">
    <citation type="submission" date="2016-06" db="UniProtKB">
        <authorList>
            <consortium name="WormBaseParasite"/>
        </authorList>
    </citation>
    <scope>IDENTIFICATION</scope>
</reference>
<dbReference type="WBParaSite" id="TCNE_0001552201-mRNA-1">
    <property type="protein sequence ID" value="TCNE_0001552201-mRNA-1"/>
    <property type="gene ID" value="TCNE_0001552201"/>
</dbReference>
<feature type="signal peptide" evidence="1">
    <location>
        <begin position="1"/>
        <end position="21"/>
    </location>
</feature>
<gene>
    <name evidence="2" type="ORF">TCNE_LOCUS15521</name>
</gene>
<dbReference type="Proteomes" id="UP000050794">
    <property type="component" value="Unassembled WGS sequence"/>
</dbReference>
<evidence type="ECO:0000313" key="2">
    <source>
        <dbReference type="EMBL" id="VDM46842.1"/>
    </source>
</evidence>
<evidence type="ECO:0000313" key="4">
    <source>
        <dbReference type="WBParaSite" id="TCNE_0001552201-mRNA-1"/>
    </source>
</evidence>
<dbReference type="EMBL" id="UYWY01022923">
    <property type="protein sequence ID" value="VDM46842.1"/>
    <property type="molecule type" value="Genomic_DNA"/>
</dbReference>
<proteinExistence type="predicted"/>
<dbReference type="AlphaFoldDB" id="A0A183V451"/>
<reference evidence="2 3" key="2">
    <citation type="submission" date="2018-11" db="EMBL/GenBank/DDBJ databases">
        <authorList>
            <consortium name="Pathogen Informatics"/>
        </authorList>
    </citation>
    <scope>NUCLEOTIDE SEQUENCE [LARGE SCALE GENOMIC DNA]</scope>
</reference>
<name>A0A183V451_TOXCA</name>